<dbReference type="EMBL" id="LR824535">
    <property type="protein sequence ID" value="CAH1644194.1"/>
    <property type="molecule type" value="Genomic_DNA"/>
</dbReference>
<feature type="region of interest" description="Disordered" evidence="1">
    <location>
        <begin position="228"/>
        <end position="270"/>
    </location>
</feature>
<gene>
    <name evidence="3" type="ORF">SPLIT_LOCUS9548</name>
</gene>
<evidence type="ECO:0000256" key="2">
    <source>
        <dbReference type="SAM" id="SignalP"/>
    </source>
</evidence>
<feature type="compositionally biased region" description="Basic and acidic residues" evidence="1">
    <location>
        <begin position="248"/>
        <end position="261"/>
    </location>
</feature>
<evidence type="ECO:0000313" key="4">
    <source>
        <dbReference type="Proteomes" id="UP001153321"/>
    </source>
</evidence>
<feature type="signal peptide" evidence="2">
    <location>
        <begin position="1"/>
        <end position="29"/>
    </location>
</feature>
<dbReference type="CDD" id="cd19941">
    <property type="entry name" value="TIL"/>
    <property type="match status" value="2"/>
</dbReference>
<proteinExistence type="predicted"/>
<dbReference type="Gene3D" id="2.10.25.10">
    <property type="entry name" value="Laminin"/>
    <property type="match status" value="1"/>
</dbReference>
<name>A0A9P0N7D0_SPOLI</name>
<evidence type="ECO:0008006" key="5">
    <source>
        <dbReference type="Google" id="ProtNLM"/>
    </source>
</evidence>
<accession>A0A9P0N7D0</accession>
<dbReference type="AlphaFoldDB" id="A0A9P0N7D0"/>
<feature type="chain" id="PRO_5040348905" description="TIL domain-containing protein" evidence="2">
    <location>
        <begin position="30"/>
        <end position="372"/>
    </location>
</feature>
<protein>
    <recommendedName>
        <fullName evidence="5">TIL domain-containing protein</fullName>
    </recommendedName>
</protein>
<organism evidence="3 4">
    <name type="scientific">Spodoptera littoralis</name>
    <name type="common">Egyptian cotton leafworm</name>
    <dbReference type="NCBI Taxonomy" id="7109"/>
    <lineage>
        <taxon>Eukaryota</taxon>
        <taxon>Metazoa</taxon>
        <taxon>Ecdysozoa</taxon>
        <taxon>Arthropoda</taxon>
        <taxon>Hexapoda</taxon>
        <taxon>Insecta</taxon>
        <taxon>Pterygota</taxon>
        <taxon>Neoptera</taxon>
        <taxon>Endopterygota</taxon>
        <taxon>Lepidoptera</taxon>
        <taxon>Glossata</taxon>
        <taxon>Ditrysia</taxon>
        <taxon>Noctuoidea</taxon>
        <taxon>Noctuidae</taxon>
        <taxon>Amphipyrinae</taxon>
        <taxon>Spodoptera</taxon>
    </lineage>
</organism>
<reference evidence="3" key="1">
    <citation type="submission" date="2022-02" db="EMBL/GenBank/DDBJ databases">
        <authorList>
            <person name="King R."/>
        </authorList>
    </citation>
    <scope>NUCLEOTIDE SEQUENCE</scope>
</reference>
<keyword evidence="2" id="KW-0732">Signal</keyword>
<dbReference type="Proteomes" id="UP001153321">
    <property type="component" value="Chromosome 4"/>
</dbReference>
<evidence type="ECO:0000313" key="3">
    <source>
        <dbReference type="EMBL" id="CAH1644194.1"/>
    </source>
</evidence>
<keyword evidence="4" id="KW-1185">Reference proteome</keyword>
<sequence length="372" mass="40804">MGRILKKKTVFKLFHLIVATVVLVCHVHCIDENEEKLSECMNFLCTPQYCSQLGFSIDCPRREDPDQIKDKCQAVLEFVCKDGYVRDDTGKCIPMGNCPSCGGDPNAVSSCGRHCDPTCSDLKGNRGRKGGCLPICILNSCSCRKGFIFDSNVALHKSEAVCFMAARRGIAPPPSKSQITAGGVTIGVETANFVEHFRRLAPKLERTGTKRLLPEVIRRGCAVLGPLRRPSEDAEPDAAARSGAADVTEGHGDPNDPRRTAENGLPGLRLEDGTKRLLPEVIRRGRAVLGPVRRPVRTPNLMRRAARALPTSQRVMVIRMIHGYHTISGEAANLLVGLPPWDLEAKVFARVYLLRAEARRWGETSLPCQICA</sequence>
<evidence type="ECO:0000256" key="1">
    <source>
        <dbReference type="SAM" id="MobiDB-lite"/>
    </source>
</evidence>